<name>A0A0P7ZGX7_9EURY</name>
<proteinExistence type="inferred from homology"/>
<dbReference type="Pfam" id="PF03684">
    <property type="entry name" value="UPF0179"/>
    <property type="match status" value="1"/>
</dbReference>
<evidence type="ECO:0000256" key="2">
    <source>
        <dbReference type="HAMAP-Rule" id="MF_00498"/>
    </source>
</evidence>
<dbReference type="PANTHER" id="PTHR40699">
    <property type="entry name" value="UPF0179 PROTEIN MJ1627"/>
    <property type="match status" value="1"/>
</dbReference>
<protein>
    <recommendedName>
        <fullName evidence="2">UPF0179 protein MPEBLZ_01302</fullName>
    </recommendedName>
</protein>
<dbReference type="InterPro" id="IPR005369">
    <property type="entry name" value="UPF0179"/>
</dbReference>
<dbReference type="AlphaFoldDB" id="A0A0P7ZGX7"/>
<dbReference type="EMBL" id="LKCM01000106">
    <property type="protein sequence ID" value="KPQ44163.1"/>
    <property type="molecule type" value="Genomic_DNA"/>
</dbReference>
<comment type="similarity">
    <text evidence="1 2">Belongs to the UPF0179 family.</text>
</comment>
<reference evidence="3 4" key="1">
    <citation type="submission" date="2015-09" db="EMBL/GenBank/DDBJ databases">
        <title>A metagenomics-based metabolic model of nitrate-dependent anaerobic oxidation of methane by Methanoperedens-like archaea.</title>
        <authorList>
            <person name="Arshad A."/>
            <person name="Speth D.R."/>
            <person name="De Graaf R.M."/>
            <person name="Op Den Camp H.J."/>
            <person name="Jetten M.S."/>
            <person name="Welte C.U."/>
        </authorList>
    </citation>
    <scope>NUCLEOTIDE SEQUENCE [LARGE SCALE GENOMIC DNA]</scope>
</reference>
<organism evidence="3 4">
    <name type="scientific">Candidatus Methanoperedens nitratireducens</name>
    <dbReference type="NCBI Taxonomy" id="1392998"/>
    <lineage>
        <taxon>Archaea</taxon>
        <taxon>Methanobacteriati</taxon>
        <taxon>Methanobacteriota</taxon>
        <taxon>Stenosarchaea group</taxon>
        <taxon>Methanomicrobia</taxon>
        <taxon>Methanosarcinales</taxon>
        <taxon>ANME-2 cluster</taxon>
        <taxon>Candidatus Methanoperedentaceae</taxon>
        <taxon>Candidatus Methanoperedens</taxon>
    </lineage>
</organism>
<dbReference type="PANTHER" id="PTHR40699:SF1">
    <property type="entry name" value="UPF0179 PROTEIN MJ1627"/>
    <property type="match status" value="1"/>
</dbReference>
<sequence length="130" mass="14676">MNLFLKVQQKNAQPCKLNKTCLSLNPGSKYKIINIRNSSKLECFVHDSGVSAVEVIEAPIRMAIESRKAIKGSRIVFEQPPCNNQDCENYLICRPSGLQTGEKFVVTDVESDILEPCRKGYSMKIVEVRR</sequence>
<comment type="caution">
    <text evidence="3">The sequence shown here is derived from an EMBL/GenBank/DDBJ whole genome shotgun (WGS) entry which is preliminary data.</text>
</comment>
<dbReference type="Proteomes" id="UP000050360">
    <property type="component" value="Unassembled WGS sequence"/>
</dbReference>
<accession>A0A0P7ZGX7</accession>
<evidence type="ECO:0000313" key="4">
    <source>
        <dbReference type="Proteomes" id="UP000050360"/>
    </source>
</evidence>
<gene>
    <name evidence="3" type="ORF">MPEBLZ_01302</name>
</gene>
<evidence type="ECO:0000256" key="1">
    <source>
        <dbReference type="ARBA" id="ARBA00010824"/>
    </source>
</evidence>
<dbReference type="HAMAP" id="MF_00498">
    <property type="entry name" value="UPF0179"/>
    <property type="match status" value="1"/>
</dbReference>
<evidence type="ECO:0000313" key="3">
    <source>
        <dbReference type="EMBL" id="KPQ44163.1"/>
    </source>
</evidence>